<evidence type="ECO:0000256" key="2">
    <source>
        <dbReference type="PROSITE-ProRule" id="PRU10007"/>
    </source>
</evidence>
<dbReference type="InterPro" id="IPR029510">
    <property type="entry name" value="Ald_DH_CS_GLU"/>
</dbReference>
<dbReference type="Proteomes" id="UP001551695">
    <property type="component" value="Unassembled WGS sequence"/>
</dbReference>
<reference evidence="5 6" key="1">
    <citation type="submission" date="2024-06" db="EMBL/GenBank/DDBJ databases">
        <title>The Natural Products Discovery Center: Release of the First 8490 Sequenced Strains for Exploring Actinobacteria Biosynthetic Diversity.</title>
        <authorList>
            <person name="Kalkreuter E."/>
            <person name="Kautsar S.A."/>
            <person name="Yang D."/>
            <person name="Bader C.D."/>
            <person name="Teijaro C.N."/>
            <person name="Fluegel L."/>
            <person name="Davis C.M."/>
            <person name="Simpson J.R."/>
            <person name="Lauterbach L."/>
            <person name="Steele A.D."/>
            <person name="Gui C."/>
            <person name="Meng S."/>
            <person name="Li G."/>
            <person name="Viehrig K."/>
            <person name="Ye F."/>
            <person name="Su P."/>
            <person name="Kiefer A.F."/>
            <person name="Nichols A."/>
            <person name="Cepeda A.J."/>
            <person name="Yan W."/>
            <person name="Fan B."/>
            <person name="Jiang Y."/>
            <person name="Adhikari A."/>
            <person name="Zheng C.-J."/>
            <person name="Schuster L."/>
            <person name="Cowan T.M."/>
            <person name="Smanski M.J."/>
            <person name="Chevrette M.G."/>
            <person name="De Carvalho L.P.S."/>
            <person name="Shen B."/>
        </authorList>
    </citation>
    <scope>NUCLEOTIDE SEQUENCE [LARGE SCALE GENOMIC DNA]</scope>
    <source>
        <strain evidence="5 6">NPDC050403</strain>
    </source>
</reference>
<evidence type="ECO:0000256" key="1">
    <source>
        <dbReference type="ARBA" id="ARBA00023002"/>
    </source>
</evidence>
<dbReference type="PROSITE" id="PS00687">
    <property type="entry name" value="ALDEHYDE_DEHYDR_GLU"/>
    <property type="match status" value="1"/>
</dbReference>
<dbReference type="InterPro" id="IPR015590">
    <property type="entry name" value="Aldehyde_DH_dom"/>
</dbReference>
<comment type="similarity">
    <text evidence="3">Belongs to the aldehyde dehydrogenase family.</text>
</comment>
<comment type="caution">
    <text evidence="5">The sequence shown here is derived from an EMBL/GenBank/DDBJ whole genome shotgun (WGS) entry which is preliminary data.</text>
</comment>
<feature type="domain" description="Aldehyde dehydrogenase" evidence="4">
    <location>
        <begin position="20"/>
        <end position="481"/>
    </location>
</feature>
<dbReference type="InterPro" id="IPR016163">
    <property type="entry name" value="Ald_DH_C"/>
</dbReference>
<protein>
    <submittedName>
        <fullName evidence="5">Aldehyde dehydrogenase family protein</fullName>
        <ecNumber evidence="5">1.2.1.-</ecNumber>
    </submittedName>
</protein>
<dbReference type="InterPro" id="IPR016161">
    <property type="entry name" value="Ald_DH/histidinol_DH"/>
</dbReference>
<accession>A0ABV3FU46</accession>
<organism evidence="5 6">
    <name type="scientific">Nocardia aurea</name>
    <dbReference type="NCBI Taxonomy" id="2144174"/>
    <lineage>
        <taxon>Bacteria</taxon>
        <taxon>Bacillati</taxon>
        <taxon>Actinomycetota</taxon>
        <taxon>Actinomycetes</taxon>
        <taxon>Mycobacteriales</taxon>
        <taxon>Nocardiaceae</taxon>
        <taxon>Nocardia</taxon>
    </lineage>
</organism>
<evidence type="ECO:0000256" key="3">
    <source>
        <dbReference type="RuleBase" id="RU003345"/>
    </source>
</evidence>
<dbReference type="Gene3D" id="3.40.309.10">
    <property type="entry name" value="Aldehyde Dehydrogenase, Chain A, domain 2"/>
    <property type="match status" value="1"/>
</dbReference>
<sequence length="485" mass="51582">MKGAAVTTTVDAEPVVESSGIIPVYDPSTEEQIAEVVDSDRKAVDAAVARARETFESGVWRKLPAAHRADVLFRAANIIRDRTDELAAIEARDNGMNPVAARHIIKVSLEMLVYYAGWVGKIHGESSNLVSDGLLGEFENYHTFTQLEPVGVVGLIIPWNGPFFIAMLKVAPALAAGCSAVLKPAEETPLTALKLEEIFREAGLPDGVLNVVTGYGETTGAALAAHPDVDKIAFTGSTEVGRLIVKAAAGNLKRLTLELGGKSPLIMFDDANLDKAIMGAGMGLLAGSGQNCSCTSRIYVQRGIYEQVVDGLAAFAKMLPMGGSDDPNSVLGPLISEKQRKRVEGIVNEGVAGGAQVITGGKAMDRRGYFYEATIVTGTTPDMRLIREEIFGPVGSVIPFDDEDEVIAAANDTEYGLAGSIWTENLGRAHRVVNELRAGQVWVNSALAADPSMPICGHKQSGWGGERGKKGLEAYFNTKSVYIGH</sequence>
<feature type="active site" evidence="2">
    <location>
        <position position="258"/>
    </location>
</feature>
<name>A0ABV3FU46_9NOCA</name>
<evidence type="ECO:0000313" key="6">
    <source>
        <dbReference type="Proteomes" id="UP001551695"/>
    </source>
</evidence>
<gene>
    <name evidence="5" type="ORF">AB0I48_14575</name>
</gene>
<dbReference type="RefSeq" id="WP_357783840.1">
    <property type="nucleotide sequence ID" value="NZ_JBFAKC010000005.1"/>
</dbReference>
<dbReference type="PANTHER" id="PTHR11699">
    <property type="entry name" value="ALDEHYDE DEHYDROGENASE-RELATED"/>
    <property type="match status" value="1"/>
</dbReference>
<dbReference type="Pfam" id="PF00171">
    <property type="entry name" value="Aldedh"/>
    <property type="match status" value="1"/>
</dbReference>
<dbReference type="InterPro" id="IPR016162">
    <property type="entry name" value="Ald_DH_N"/>
</dbReference>
<keyword evidence="1 3" id="KW-0560">Oxidoreductase</keyword>
<dbReference type="GO" id="GO:0016491">
    <property type="term" value="F:oxidoreductase activity"/>
    <property type="evidence" value="ECO:0007669"/>
    <property type="project" value="UniProtKB-KW"/>
</dbReference>
<dbReference type="EMBL" id="JBFAKC010000005">
    <property type="protein sequence ID" value="MEV0708785.1"/>
    <property type="molecule type" value="Genomic_DNA"/>
</dbReference>
<dbReference type="Gene3D" id="3.40.605.10">
    <property type="entry name" value="Aldehyde Dehydrogenase, Chain A, domain 1"/>
    <property type="match status" value="1"/>
</dbReference>
<keyword evidence="6" id="KW-1185">Reference proteome</keyword>
<evidence type="ECO:0000259" key="4">
    <source>
        <dbReference type="Pfam" id="PF00171"/>
    </source>
</evidence>
<dbReference type="EC" id="1.2.1.-" evidence="5"/>
<evidence type="ECO:0000313" key="5">
    <source>
        <dbReference type="EMBL" id="MEV0708785.1"/>
    </source>
</evidence>
<proteinExistence type="inferred from homology"/>
<dbReference type="SUPFAM" id="SSF53720">
    <property type="entry name" value="ALDH-like"/>
    <property type="match status" value="1"/>
</dbReference>